<dbReference type="InterPro" id="IPR036412">
    <property type="entry name" value="HAD-like_sf"/>
</dbReference>
<feature type="domain" description="LNS2/PITP" evidence="1">
    <location>
        <begin position="39"/>
        <end position="170"/>
    </location>
</feature>
<dbReference type="SUPFAM" id="SSF56784">
    <property type="entry name" value="HAD-like"/>
    <property type="match status" value="1"/>
</dbReference>
<keyword evidence="3" id="KW-1185">Reference proteome</keyword>
<accession>A0A183IA42</accession>
<dbReference type="WBParaSite" id="SBAD_0000050801-mRNA-1">
    <property type="protein sequence ID" value="SBAD_0000050801-mRNA-1"/>
    <property type="gene ID" value="SBAD_0000050801"/>
</dbReference>
<dbReference type="GO" id="GO:0008525">
    <property type="term" value="F:phosphatidylcholine transporter activity"/>
    <property type="evidence" value="ECO:0007669"/>
    <property type="project" value="TreeGrafter"/>
</dbReference>
<evidence type="ECO:0000313" key="4">
    <source>
        <dbReference type="WBParaSite" id="SBAD_0000050801-mRNA-1"/>
    </source>
</evidence>
<evidence type="ECO:0000313" key="2">
    <source>
        <dbReference type="EMBL" id="VDO84158.1"/>
    </source>
</evidence>
<dbReference type="PANTHER" id="PTHR10658:SF81">
    <property type="entry name" value="PROTEIN RETINAL DEGENERATION B"/>
    <property type="match status" value="1"/>
</dbReference>
<reference evidence="4" key="1">
    <citation type="submission" date="2016-06" db="UniProtKB">
        <authorList>
            <consortium name="WormBaseParasite"/>
        </authorList>
    </citation>
    <scope>IDENTIFICATION</scope>
</reference>
<dbReference type="Gene3D" id="3.40.50.1000">
    <property type="entry name" value="HAD superfamily/HAD-like"/>
    <property type="match status" value="1"/>
</dbReference>
<dbReference type="AlphaFoldDB" id="A0A183IA42"/>
<dbReference type="InterPro" id="IPR031315">
    <property type="entry name" value="LNS2/PITP"/>
</dbReference>
<dbReference type="PANTHER" id="PTHR10658">
    <property type="entry name" value="PHOSPHATIDYLINOSITOL TRANSFER PROTEIN"/>
    <property type="match status" value="1"/>
</dbReference>
<dbReference type="GO" id="GO:0031210">
    <property type="term" value="F:phosphatidylcholine binding"/>
    <property type="evidence" value="ECO:0007669"/>
    <property type="project" value="TreeGrafter"/>
</dbReference>
<dbReference type="GO" id="GO:0005737">
    <property type="term" value="C:cytoplasm"/>
    <property type="evidence" value="ECO:0007669"/>
    <property type="project" value="TreeGrafter"/>
</dbReference>
<protein>
    <submittedName>
        <fullName evidence="4">LNS2 domain-containing protein</fullName>
    </submittedName>
</protein>
<sequence>MPEDKRLPLGLHALKIIVCGDHSYVDVYVAIVPPHTDCIVFSIDGSFSASISVSGKNPKVRPGAVDVVRYWQDMGYLILYVTARPDIQQRLVVSWLSQHNFPHGLLFFTEGISAEPLRQKTNYLKSLLSEHQICIRAAYGSGKDVHVYKEVGLKKETVFAIGKVSKKWQDDCQVLIFHSGVSL</sequence>
<gene>
    <name evidence="2" type="ORF">SBAD_LOCUS487</name>
</gene>
<evidence type="ECO:0000259" key="1">
    <source>
        <dbReference type="SMART" id="SM00775"/>
    </source>
</evidence>
<evidence type="ECO:0000313" key="3">
    <source>
        <dbReference type="Proteomes" id="UP000270296"/>
    </source>
</evidence>
<dbReference type="InterPro" id="IPR001666">
    <property type="entry name" value="PI_transfer"/>
</dbReference>
<dbReference type="Pfam" id="PF24694">
    <property type="entry name" value="LNS2_PITM1-3"/>
    <property type="match status" value="1"/>
</dbReference>
<dbReference type="GO" id="GO:0008526">
    <property type="term" value="F:phosphatidylinositol transfer activity"/>
    <property type="evidence" value="ECO:0007669"/>
    <property type="project" value="TreeGrafter"/>
</dbReference>
<dbReference type="OrthoDB" id="10053061at2759"/>
<proteinExistence type="predicted"/>
<name>A0A183IA42_9BILA</name>
<organism evidence="4">
    <name type="scientific">Soboliphyme baturini</name>
    <dbReference type="NCBI Taxonomy" id="241478"/>
    <lineage>
        <taxon>Eukaryota</taxon>
        <taxon>Metazoa</taxon>
        <taxon>Ecdysozoa</taxon>
        <taxon>Nematoda</taxon>
        <taxon>Enoplea</taxon>
        <taxon>Dorylaimia</taxon>
        <taxon>Dioctophymatida</taxon>
        <taxon>Dioctophymatoidea</taxon>
        <taxon>Soboliphymatidae</taxon>
        <taxon>Soboliphyme</taxon>
    </lineage>
</organism>
<dbReference type="InterPro" id="IPR023214">
    <property type="entry name" value="HAD_sf"/>
</dbReference>
<dbReference type="SMART" id="SM00775">
    <property type="entry name" value="LNS2"/>
    <property type="match status" value="1"/>
</dbReference>
<dbReference type="FunFam" id="3.40.50.1000:FF:000173">
    <property type="entry name" value="Membrane-associated phosphatidylinositol transfer protein 2"/>
    <property type="match status" value="1"/>
</dbReference>
<dbReference type="GO" id="GO:0035091">
    <property type="term" value="F:phosphatidylinositol binding"/>
    <property type="evidence" value="ECO:0007669"/>
    <property type="project" value="TreeGrafter"/>
</dbReference>
<reference evidence="2 3" key="2">
    <citation type="submission" date="2018-11" db="EMBL/GenBank/DDBJ databases">
        <authorList>
            <consortium name="Pathogen Informatics"/>
        </authorList>
    </citation>
    <scope>NUCLEOTIDE SEQUENCE [LARGE SCALE GENOMIC DNA]</scope>
</reference>
<dbReference type="EMBL" id="UZAM01001360">
    <property type="protein sequence ID" value="VDO84158.1"/>
    <property type="molecule type" value="Genomic_DNA"/>
</dbReference>
<dbReference type="Proteomes" id="UP000270296">
    <property type="component" value="Unassembled WGS sequence"/>
</dbReference>